<dbReference type="Proteomes" id="UP000287177">
    <property type="component" value="Unassembled WGS sequence"/>
</dbReference>
<evidence type="ECO:0000313" key="2">
    <source>
        <dbReference type="Proteomes" id="UP000287177"/>
    </source>
</evidence>
<gene>
    <name evidence="1" type="ORF">MELE44368_05415</name>
</gene>
<protein>
    <submittedName>
        <fullName evidence="1">Uncharacterized protein</fullName>
    </submittedName>
</protein>
<proteinExistence type="predicted"/>
<sequence>MAQPDNAASDGDRARLEALRDRLEEVLNDPQTTPRDLAAVSREYRQTVAALASLTPVQGTSKLDEIAARRRKRGA</sequence>
<dbReference type="EMBL" id="ATDN01000034">
    <property type="protein sequence ID" value="RWA17585.1"/>
    <property type="molecule type" value="Genomic_DNA"/>
</dbReference>
<name>A0A439DPS0_9MYCO</name>
<organism evidence="1 2">
    <name type="scientific">Mycolicibacterium elephantis DSM 44368</name>
    <dbReference type="NCBI Taxonomy" id="1335622"/>
    <lineage>
        <taxon>Bacteria</taxon>
        <taxon>Bacillati</taxon>
        <taxon>Actinomycetota</taxon>
        <taxon>Actinomycetes</taxon>
        <taxon>Mycobacteriales</taxon>
        <taxon>Mycobacteriaceae</taxon>
        <taxon>Mycolicibacterium</taxon>
    </lineage>
</organism>
<reference evidence="1 2" key="1">
    <citation type="submission" date="2013-06" db="EMBL/GenBank/DDBJ databases">
        <title>The draft sequence of the Mycobacterium elephantis genome.</title>
        <authorList>
            <person name="Pettersson F.B."/>
            <person name="Das S."/>
            <person name="Dasgupta S."/>
            <person name="Bhattacharya A."/>
            <person name="Kirsebom L.A."/>
        </authorList>
    </citation>
    <scope>NUCLEOTIDE SEQUENCE [LARGE SCALE GENOMIC DNA]</scope>
    <source>
        <strain evidence="1 2">DSM 44368</strain>
    </source>
</reference>
<comment type="caution">
    <text evidence="1">The sequence shown here is derived from an EMBL/GenBank/DDBJ whole genome shotgun (WGS) entry which is preliminary data.</text>
</comment>
<accession>A0A439DPS0</accession>
<keyword evidence="2" id="KW-1185">Reference proteome</keyword>
<dbReference type="AlphaFoldDB" id="A0A439DPS0"/>
<dbReference type="RefSeq" id="WP_128110169.1">
    <property type="nucleotide sequence ID" value="NZ_ATDN01000034.1"/>
</dbReference>
<evidence type="ECO:0000313" key="1">
    <source>
        <dbReference type="EMBL" id="RWA17585.1"/>
    </source>
</evidence>